<dbReference type="Proteomes" id="UP000192223">
    <property type="component" value="Unplaced"/>
</dbReference>
<protein>
    <submittedName>
        <fullName evidence="4">Uncharacterized protein LOC108740393</fullName>
    </submittedName>
</protein>
<dbReference type="OrthoDB" id="8193942at2759"/>
<gene>
    <name evidence="4" type="primary">LOC108740393</name>
</gene>
<dbReference type="STRING" id="224129.A0A1W4X240"/>
<evidence type="ECO:0000256" key="1">
    <source>
        <dbReference type="SAM" id="Coils"/>
    </source>
</evidence>
<dbReference type="GeneID" id="108740393"/>
<keyword evidence="1" id="KW-0175">Coiled coil</keyword>
<feature type="region of interest" description="Disordered" evidence="2">
    <location>
        <begin position="41"/>
        <end position="79"/>
    </location>
</feature>
<dbReference type="KEGG" id="apln:108740393"/>
<feature type="region of interest" description="Disordered" evidence="2">
    <location>
        <begin position="490"/>
        <end position="513"/>
    </location>
</feature>
<keyword evidence="3" id="KW-1185">Reference proteome</keyword>
<dbReference type="RefSeq" id="XP_018330196.1">
    <property type="nucleotide sequence ID" value="XM_018474694.1"/>
</dbReference>
<accession>A0A1W4X240</accession>
<dbReference type="InParanoid" id="A0A1W4X240"/>
<name>A0A1W4X240_AGRPL</name>
<sequence length="797" mass="92505">MNRLGNLFQESARKINLLNETLGRGSKIEEETIEWKKSSNIINTNNNNNNKKNKTKTKFSSHPNYFDSEDDSDNGEKTVRKGHDYRKQFNVNRTNWLNLNGFRDLTLKGANYSHLNHNHKVTFEHFKAKSYVSSTDESKITIPSEISSCDTLIAKRENLDVLKKDALNMQLQLKEKKKGHGKIDPNKKVTQSKFRTMKQPEIQHNDKIKSRTTSSATVNINGNKTFYIDCHKMLSLLEKSITFIESIEQIIDIGIEPPDGSEDYKRKRKRAVEFASRFSRNYLYTLGRQRADLLRLTSCGKHTYRTKTLTAQKIVSASQIILQALQAYLHYLPSCLPDSLHEKLQELIKHSLEICNVYSSFVEDSPYVNDKSRYLVESFRVKFGNCLEKLQQISNNIMERNNNLPLACTKVSLHSTKESVKSLQLKKKKKALAARLSMYKDTTVRRDAPWRKAVEALARQRLKYSHVKSRYKTFVPKHRQSEEMIEVQNKFPPPQPERKPIPHMLKNTPLSTPVNEDRITTMVELENNRNHKEVHQHDKKLQDLIINIQQLVQEIDKKEDSNKSTALLNGFLKTNGEKVADNNPQHESSVILENLALQLHKYCNKEKQTMEQKNDENEDKIHDDELSREKKKGSRDSHRSLTPNKKDRIVSITGPKNAKLIHMVRNEDDASEVEASRERHQEIDTNNCNDQAPMVCGDEKPKKVQTKTKGGLIRLKASPLKQLDLLPKNEVVEIVKYKVNYSKFSKCSCMYRKSSKMQPWILLRNVSEKLFRELLMSIVRELEMPQLLEKMYLSEFQ</sequence>
<feature type="compositionally biased region" description="Low complexity" evidence="2">
    <location>
        <begin position="41"/>
        <end position="50"/>
    </location>
</feature>
<organism evidence="3 4">
    <name type="scientific">Agrilus planipennis</name>
    <name type="common">Emerald ash borer</name>
    <name type="synonym">Agrilus marcopoli</name>
    <dbReference type="NCBI Taxonomy" id="224129"/>
    <lineage>
        <taxon>Eukaryota</taxon>
        <taxon>Metazoa</taxon>
        <taxon>Ecdysozoa</taxon>
        <taxon>Arthropoda</taxon>
        <taxon>Hexapoda</taxon>
        <taxon>Insecta</taxon>
        <taxon>Pterygota</taxon>
        <taxon>Neoptera</taxon>
        <taxon>Endopterygota</taxon>
        <taxon>Coleoptera</taxon>
        <taxon>Polyphaga</taxon>
        <taxon>Elateriformia</taxon>
        <taxon>Buprestoidea</taxon>
        <taxon>Buprestidae</taxon>
        <taxon>Agrilinae</taxon>
        <taxon>Agrilus</taxon>
    </lineage>
</organism>
<feature type="coiled-coil region" evidence="1">
    <location>
        <begin position="534"/>
        <end position="561"/>
    </location>
</feature>
<evidence type="ECO:0000313" key="3">
    <source>
        <dbReference type="Proteomes" id="UP000192223"/>
    </source>
</evidence>
<reference evidence="4" key="1">
    <citation type="submission" date="2025-08" db="UniProtKB">
        <authorList>
            <consortium name="RefSeq"/>
        </authorList>
    </citation>
    <scope>IDENTIFICATION</scope>
    <source>
        <tissue evidence="4">Entire body</tissue>
    </source>
</reference>
<dbReference type="AlphaFoldDB" id="A0A1W4X240"/>
<feature type="region of interest" description="Disordered" evidence="2">
    <location>
        <begin position="608"/>
        <end position="649"/>
    </location>
</feature>
<evidence type="ECO:0000313" key="4">
    <source>
        <dbReference type="RefSeq" id="XP_018330196.1"/>
    </source>
</evidence>
<evidence type="ECO:0000256" key="2">
    <source>
        <dbReference type="SAM" id="MobiDB-lite"/>
    </source>
</evidence>
<proteinExistence type="predicted"/>